<dbReference type="InterPro" id="IPR014284">
    <property type="entry name" value="RNA_pol_sigma-70_dom"/>
</dbReference>
<accession>A0ABV2V3A9</accession>
<dbReference type="RefSeq" id="WP_355399344.1">
    <property type="nucleotide sequence ID" value="NZ_JBEXPZ010000034.1"/>
</dbReference>
<evidence type="ECO:0000256" key="4">
    <source>
        <dbReference type="ARBA" id="ARBA00023125"/>
    </source>
</evidence>
<keyword evidence="3" id="KW-0731">Sigma factor</keyword>
<evidence type="ECO:0000256" key="2">
    <source>
        <dbReference type="ARBA" id="ARBA00023015"/>
    </source>
</evidence>
<dbReference type="Pfam" id="PF01381">
    <property type="entry name" value="HTH_3"/>
    <property type="match status" value="1"/>
</dbReference>
<reference evidence="8 9" key="1">
    <citation type="submission" date="2024-06" db="EMBL/GenBank/DDBJ databases">
        <title>The Natural Products Discovery Center: Release of the First 8490 Sequenced Strains for Exploring Actinobacteria Biosynthetic Diversity.</title>
        <authorList>
            <person name="Kalkreuter E."/>
            <person name="Kautsar S.A."/>
            <person name="Yang D."/>
            <person name="Bader C.D."/>
            <person name="Teijaro C.N."/>
            <person name="Fluegel L."/>
            <person name="Davis C.M."/>
            <person name="Simpson J.R."/>
            <person name="Lauterbach L."/>
            <person name="Steele A.D."/>
            <person name="Gui C."/>
            <person name="Meng S."/>
            <person name="Li G."/>
            <person name="Viehrig K."/>
            <person name="Ye F."/>
            <person name="Su P."/>
            <person name="Kiefer A.F."/>
            <person name="Nichols A."/>
            <person name="Cepeda A.J."/>
            <person name="Yan W."/>
            <person name="Fan B."/>
            <person name="Jiang Y."/>
            <person name="Adhikari A."/>
            <person name="Zheng C.-J."/>
            <person name="Schuster L."/>
            <person name="Cowan T.M."/>
            <person name="Smanski M.J."/>
            <person name="Chevrette M.G."/>
            <person name="De Carvalho L.P.S."/>
            <person name="Shen B."/>
        </authorList>
    </citation>
    <scope>NUCLEOTIDE SEQUENCE [LARGE SCALE GENOMIC DNA]</scope>
    <source>
        <strain evidence="8 9">NPDC006434</strain>
    </source>
</reference>
<dbReference type="Proteomes" id="UP001550210">
    <property type="component" value="Unassembled WGS sequence"/>
</dbReference>
<evidence type="ECO:0000256" key="5">
    <source>
        <dbReference type="ARBA" id="ARBA00023163"/>
    </source>
</evidence>
<dbReference type="PANTHER" id="PTHR43133">
    <property type="entry name" value="RNA POLYMERASE ECF-TYPE SIGMA FACTO"/>
    <property type="match status" value="1"/>
</dbReference>
<dbReference type="Gene3D" id="1.10.260.40">
    <property type="entry name" value="lambda repressor-like DNA-binding domains"/>
    <property type="match status" value="1"/>
</dbReference>
<keyword evidence="5" id="KW-0804">Transcription</keyword>
<organism evidence="8 9">
    <name type="scientific">Streptomyces ossamyceticus</name>
    <dbReference type="NCBI Taxonomy" id="249581"/>
    <lineage>
        <taxon>Bacteria</taxon>
        <taxon>Bacillati</taxon>
        <taxon>Actinomycetota</taxon>
        <taxon>Actinomycetes</taxon>
        <taxon>Kitasatosporales</taxon>
        <taxon>Streptomycetaceae</taxon>
        <taxon>Streptomyces</taxon>
    </lineage>
</organism>
<evidence type="ECO:0000256" key="6">
    <source>
        <dbReference type="SAM" id="MobiDB-lite"/>
    </source>
</evidence>
<feature type="region of interest" description="Disordered" evidence="6">
    <location>
        <begin position="449"/>
        <end position="479"/>
    </location>
</feature>
<comment type="caution">
    <text evidence="8">The sequence shown here is derived from an EMBL/GenBank/DDBJ whole genome shotgun (WGS) entry which is preliminary data.</text>
</comment>
<dbReference type="Gene3D" id="1.10.10.10">
    <property type="entry name" value="Winged helix-like DNA-binding domain superfamily/Winged helix DNA-binding domain"/>
    <property type="match status" value="1"/>
</dbReference>
<dbReference type="NCBIfam" id="TIGR02937">
    <property type="entry name" value="sigma70-ECF"/>
    <property type="match status" value="1"/>
</dbReference>
<dbReference type="InterPro" id="IPR013324">
    <property type="entry name" value="RNA_pol_sigma_r3/r4-like"/>
</dbReference>
<dbReference type="SUPFAM" id="SSF47413">
    <property type="entry name" value="lambda repressor-like DNA-binding domains"/>
    <property type="match status" value="1"/>
</dbReference>
<dbReference type="InterPro" id="IPR039425">
    <property type="entry name" value="RNA_pol_sigma-70-like"/>
</dbReference>
<dbReference type="InterPro" id="IPR010982">
    <property type="entry name" value="Lambda_DNA-bd_dom_sf"/>
</dbReference>
<dbReference type="SUPFAM" id="SSF88659">
    <property type="entry name" value="Sigma3 and sigma4 domains of RNA polymerase sigma factors"/>
    <property type="match status" value="1"/>
</dbReference>
<dbReference type="InterPro" id="IPR001387">
    <property type="entry name" value="Cro/C1-type_HTH"/>
</dbReference>
<comment type="similarity">
    <text evidence="1">Belongs to the sigma-70 factor family. ECF subfamily.</text>
</comment>
<keyword evidence="2" id="KW-0805">Transcription regulation</keyword>
<feature type="compositionally biased region" description="Basic residues" evidence="6">
    <location>
        <begin position="449"/>
        <end position="461"/>
    </location>
</feature>
<dbReference type="PANTHER" id="PTHR43133:SF8">
    <property type="entry name" value="RNA POLYMERASE SIGMA FACTOR HI_1459-RELATED"/>
    <property type="match status" value="1"/>
</dbReference>
<evidence type="ECO:0000256" key="3">
    <source>
        <dbReference type="ARBA" id="ARBA00023082"/>
    </source>
</evidence>
<dbReference type="CDD" id="cd00085">
    <property type="entry name" value="HNHc"/>
    <property type="match status" value="1"/>
</dbReference>
<evidence type="ECO:0000256" key="1">
    <source>
        <dbReference type="ARBA" id="ARBA00010641"/>
    </source>
</evidence>
<dbReference type="InterPro" id="IPR003615">
    <property type="entry name" value="HNH_nuc"/>
</dbReference>
<evidence type="ECO:0000313" key="8">
    <source>
        <dbReference type="EMBL" id="MET9847852.1"/>
    </source>
</evidence>
<dbReference type="Pfam" id="PF08281">
    <property type="entry name" value="Sigma70_r4_2"/>
    <property type="match status" value="1"/>
</dbReference>
<keyword evidence="4" id="KW-0238">DNA-binding</keyword>
<feature type="region of interest" description="Disordered" evidence="6">
    <location>
        <begin position="276"/>
        <end position="300"/>
    </location>
</feature>
<sequence length="479" mass="52691">MPRLAKPAQGKYADFARSVRALRDSAGMSAQELSDASGVPLSSVYAAESGSRLPSAGNFAAMARALGVDAEFAAELRVSAHYDALQNEVPDDATADDSQPFAQQTAEHALSTLLRSVHVRAGSPSLRTLARTTGTSPSVISRFFNGRPPAHRGLLTAILDALEATEYEQDAVIAFWRQFRRERISKPTPQTLALLYGSATSCAYPGCTVPLVRWDDEQPSVAVEIVHIEPCSAAMRPEQLDQFDNLILLCPQHHRSRNEASPADLRAWKAEQAARSRAAVLPRRQPDHEAPSKPLLSSARKTAADGTLPSAFEAFYLAHREFFHAFAQLHLGSPAAVDETVHQVFTEILRTWDAMLEQEDLEGMTFSVLQRHVQAVLQREGREPLFMTDGSTTIHLRSELNLAEAGGDLFAEMTKLPPREYQVIVLRHLVGCSTQDTARYMGLHPHTVRSHERRGRQRLRTRLGLPAAPSTDQKDATAT</sequence>
<proteinExistence type="inferred from homology"/>
<evidence type="ECO:0000313" key="9">
    <source>
        <dbReference type="Proteomes" id="UP001550210"/>
    </source>
</evidence>
<dbReference type="InterPro" id="IPR013249">
    <property type="entry name" value="RNA_pol_sigma70_r4_t2"/>
</dbReference>
<dbReference type="CDD" id="cd00093">
    <property type="entry name" value="HTH_XRE"/>
    <property type="match status" value="2"/>
</dbReference>
<protein>
    <submittedName>
        <fullName evidence="8">Sigma-70 family RNA polymerase sigma factor</fullName>
    </submittedName>
</protein>
<dbReference type="SMART" id="SM00530">
    <property type="entry name" value="HTH_XRE"/>
    <property type="match status" value="2"/>
</dbReference>
<keyword evidence="9" id="KW-1185">Reference proteome</keyword>
<feature type="domain" description="HTH cro/C1-type" evidence="7">
    <location>
        <begin position="19"/>
        <end position="73"/>
    </location>
</feature>
<evidence type="ECO:0000259" key="7">
    <source>
        <dbReference type="PROSITE" id="PS50943"/>
    </source>
</evidence>
<name>A0ABV2V3A9_9ACTN</name>
<gene>
    <name evidence="8" type="ORF">ABZZ21_25550</name>
</gene>
<dbReference type="EMBL" id="JBEXPZ010000034">
    <property type="protein sequence ID" value="MET9847852.1"/>
    <property type="molecule type" value="Genomic_DNA"/>
</dbReference>
<dbReference type="PROSITE" id="PS50943">
    <property type="entry name" value="HTH_CROC1"/>
    <property type="match status" value="1"/>
</dbReference>
<dbReference type="InterPro" id="IPR036388">
    <property type="entry name" value="WH-like_DNA-bd_sf"/>
</dbReference>